<evidence type="ECO:0000256" key="3">
    <source>
        <dbReference type="ARBA" id="ARBA00022801"/>
    </source>
</evidence>
<evidence type="ECO:0000256" key="5">
    <source>
        <dbReference type="ARBA" id="ARBA00023049"/>
    </source>
</evidence>
<feature type="domain" description="Peptidase M48" evidence="7">
    <location>
        <begin position="14"/>
        <end position="142"/>
    </location>
</feature>
<comment type="cofactor">
    <cofactor evidence="6">
        <name>Zn(2+)</name>
        <dbReference type="ChEBI" id="CHEBI:29105"/>
    </cofactor>
    <text evidence="6">Binds 1 zinc ion per subunit.</text>
</comment>
<reference evidence="9" key="1">
    <citation type="submission" date="2016-04" db="EMBL/GenBank/DDBJ databases">
        <authorList>
            <person name="Tagini F."/>
        </authorList>
    </citation>
    <scope>NUCLEOTIDE SEQUENCE [LARGE SCALE GENOMIC DNA]</scope>
    <source>
        <strain evidence="9">CHUV0807</strain>
    </source>
</reference>
<accession>A0A1C3H3A1</accession>
<dbReference type="GO" id="GO:0046872">
    <property type="term" value="F:metal ion binding"/>
    <property type="evidence" value="ECO:0007669"/>
    <property type="project" value="UniProtKB-KW"/>
</dbReference>
<dbReference type="GO" id="GO:0004222">
    <property type="term" value="F:metalloendopeptidase activity"/>
    <property type="evidence" value="ECO:0007669"/>
    <property type="project" value="InterPro"/>
</dbReference>
<gene>
    <name evidence="8" type="ORF">CHUV0807_0878</name>
</gene>
<evidence type="ECO:0000313" key="9">
    <source>
        <dbReference type="Proteomes" id="UP000190837"/>
    </source>
</evidence>
<evidence type="ECO:0000256" key="1">
    <source>
        <dbReference type="ARBA" id="ARBA00022670"/>
    </source>
</evidence>
<keyword evidence="1 6" id="KW-0645">Protease</keyword>
<dbReference type="GO" id="GO:0006508">
    <property type="term" value="P:proteolysis"/>
    <property type="evidence" value="ECO:0007669"/>
    <property type="project" value="UniProtKB-KW"/>
</dbReference>
<sequence length="163" mass="18902">MPGYRAFGVIYADILERALANDDRDALRFILGHELGHIRLKHVMWWYNLLTFIGNMPGIQYLIGQPLGRAHGYGCDKLGYALAADRDCKGLLMLAVGKHLYRQINIDAYEKEHIHGSQYWASVHNFFIDYPVINWRIAAIRQNRHGDLFWAKKAKYSRIANKE</sequence>
<keyword evidence="3 6" id="KW-0378">Hydrolase</keyword>
<evidence type="ECO:0000256" key="2">
    <source>
        <dbReference type="ARBA" id="ARBA00022723"/>
    </source>
</evidence>
<dbReference type="AlphaFoldDB" id="A0A1C3H3A1"/>
<protein>
    <submittedName>
        <fullName evidence="8">Possible peptidase</fullName>
    </submittedName>
</protein>
<dbReference type="Proteomes" id="UP000190837">
    <property type="component" value="Unassembled WGS sequence"/>
</dbReference>
<dbReference type="Pfam" id="PF01435">
    <property type="entry name" value="Peptidase_M48"/>
    <property type="match status" value="1"/>
</dbReference>
<proteinExistence type="inferred from homology"/>
<keyword evidence="5 6" id="KW-0482">Metalloprotease</keyword>
<evidence type="ECO:0000313" key="8">
    <source>
        <dbReference type="EMBL" id="SAM61164.1"/>
    </source>
</evidence>
<name>A0A1C3H3A1_9GAMM</name>
<dbReference type="InterPro" id="IPR001915">
    <property type="entry name" value="Peptidase_M48"/>
</dbReference>
<keyword evidence="4 6" id="KW-0862">Zinc</keyword>
<dbReference type="RefSeq" id="WP_179123525.1">
    <property type="nucleotide sequence ID" value="NZ_CP171111.1"/>
</dbReference>
<keyword evidence="2" id="KW-0479">Metal-binding</keyword>
<evidence type="ECO:0000259" key="7">
    <source>
        <dbReference type="Pfam" id="PF01435"/>
    </source>
</evidence>
<evidence type="ECO:0000256" key="4">
    <source>
        <dbReference type="ARBA" id="ARBA00022833"/>
    </source>
</evidence>
<dbReference type="EMBL" id="FKLO01000034">
    <property type="protein sequence ID" value="SAM61164.1"/>
    <property type="molecule type" value="Genomic_DNA"/>
</dbReference>
<comment type="similarity">
    <text evidence="6">Belongs to the peptidase M48 family.</text>
</comment>
<evidence type="ECO:0000256" key="6">
    <source>
        <dbReference type="RuleBase" id="RU003983"/>
    </source>
</evidence>
<organism evidence="8 9">
    <name type="scientific">Cardiobacterium hominis</name>
    <dbReference type="NCBI Taxonomy" id="2718"/>
    <lineage>
        <taxon>Bacteria</taxon>
        <taxon>Pseudomonadati</taxon>
        <taxon>Pseudomonadota</taxon>
        <taxon>Gammaproteobacteria</taxon>
        <taxon>Cardiobacteriales</taxon>
        <taxon>Cardiobacteriaceae</taxon>
        <taxon>Cardiobacterium</taxon>
    </lineage>
</organism>